<evidence type="ECO:0000313" key="2">
    <source>
        <dbReference type="Proteomes" id="UP001141806"/>
    </source>
</evidence>
<accession>A0A9Q0KE63</accession>
<proteinExistence type="predicted"/>
<gene>
    <name evidence="1" type="ORF">NE237_015495</name>
</gene>
<evidence type="ECO:0000313" key="1">
    <source>
        <dbReference type="EMBL" id="KAJ4968794.1"/>
    </source>
</evidence>
<dbReference type="Proteomes" id="UP001141806">
    <property type="component" value="Unassembled WGS sequence"/>
</dbReference>
<comment type="caution">
    <text evidence="1">The sequence shown here is derived from an EMBL/GenBank/DDBJ whole genome shotgun (WGS) entry which is preliminary data.</text>
</comment>
<keyword evidence="2" id="KW-1185">Reference proteome</keyword>
<name>A0A9Q0KE63_9MAGN</name>
<protein>
    <submittedName>
        <fullName evidence="1">Uncharacterized protein</fullName>
    </submittedName>
</protein>
<dbReference type="EMBL" id="JAMYWD010000006">
    <property type="protein sequence ID" value="KAJ4968794.1"/>
    <property type="molecule type" value="Genomic_DNA"/>
</dbReference>
<sequence length="131" mass="14080">MGLFVWELYILETYFNLGRNITVKVADTQKGKVVQTLPAAMVPITIPLQAGYAQQGKAHINAANVGYSAYPPSVAAYPSTAYPDHAAASAALYAPQTQISYAQVAVKKEPVEFSTGAPAGVSTWPYYIPRQ</sequence>
<reference evidence="1" key="1">
    <citation type="journal article" date="2023" name="Plant J.">
        <title>The genome of the king protea, Protea cynaroides.</title>
        <authorList>
            <person name="Chang J."/>
            <person name="Duong T.A."/>
            <person name="Schoeman C."/>
            <person name="Ma X."/>
            <person name="Roodt D."/>
            <person name="Barker N."/>
            <person name="Li Z."/>
            <person name="Van de Peer Y."/>
            <person name="Mizrachi E."/>
        </authorList>
    </citation>
    <scope>NUCLEOTIDE SEQUENCE</scope>
    <source>
        <tissue evidence="1">Young leaves</tissue>
    </source>
</reference>
<dbReference type="AlphaFoldDB" id="A0A9Q0KE63"/>
<organism evidence="1 2">
    <name type="scientific">Protea cynaroides</name>
    <dbReference type="NCBI Taxonomy" id="273540"/>
    <lineage>
        <taxon>Eukaryota</taxon>
        <taxon>Viridiplantae</taxon>
        <taxon>Streptophyta</taxon>
        <taxon>Embryophyta</taxon>
        <taxon>Tracheophyta</taxon>
        <taxon>Spermatophyta</taxon>
        <taxon>Magnoliopsida</taxon>
        <taxon>Proteales</taxon>
        <taxon>Proteaceae</taxon>
        <taxon>Protea</taxon>
    </lineage>
</organism>